<dbReference type="RefSeq" id="WP_377776226.1">
    <property type="nucleotide sequence ID" value="NZ_BAABLI010000009.1"/>
</dbReference>
<sequence length="300" mass="33398">MQSISQQQVVHFLKVQWARSQALFIHIRQRLQQDQITMVAGYLAYVTLLSLVPLIAVTFSVFSAFPVFQSVQGQIEDFVFNNFVPASGDAVRQHLTGFAENAKRMTAVGVGFLMAAALLLISAIDKTLNRIWRIEGGRRMIISFSIYWMVLTLGPVLIGSSIAVTSYLVSLKIFSDSAISGLLPTFLRMLPFVLSVCAFLILYTLVPNTYVKLRHALVGAIVAASLFEMTKKGFALYVTQFPSYEAIYGALAAIPLLFLWIYLAWCVVLIGAELTAALGEMEQHAEDTEEQNDQDREELK</sequence>
<keyword evidence="9" id="KW-1185">Reference proteome</keyword>
<dbReference type="InterPro" id="IPR023679">
    <property type="entry name" value="UPF0761_bac"/>
</dbReference>
<dbReference type="NCBIfam" id="NF002457">
    <property type="entry name" value="PRK01637.1"/>
    <property type="match status" value="1"/>
</dbReference>
<feature type="transmembrane region" description="Helical" evidence="7">
    <location>
        <begin position="145"/>
        <end position="169"/>
    </location>
</feature>
<proteinExistence type="inferred from homology"/>
<feature type="transmembrane region" description="Helical" evidence="7">
    <location>
        <begin position="105"/>
        <end position="124"/>
    </location>
</feature>
<accession>A0ABW4XQG0</accession>
<dbReference type="PANTHER" id="PTHR30213">
    <property type="entry name" value="INNER MEMBRANE PROTEIN YHJD"/>
    <property type="match status" value="1"/>
</dbReference>
<evidence type="ECO:0000256" key="7">
    <source>
        <dbReference type="HAMAP-Rule" id="MF_00672"/>
    </source>
</evidence>
<dbReference type="Proteomes" id="UP001597380">
    <property type="component" value="Unassembled WGS sequence"/>
</dbReference>
<evidence type="ECO:0000313" key="9">
    <source>
        <dbReference type="Proteomes" id="UP001597380"/>
    </source>
</evidence>
<name>A0ABW4XQG0_9GAMM</name>
<feature type="transmembrane region" description="Helical" evidence="7">
    <location>
        <begin position="189"/>
        <end position="206"/>
    </location>
</feature>
<dbReference type="HAMAP" id="MF_00672">
    <property type="entry name" value="UPF0761"/>
    <property type="match status" value="1"/>
</dbReference>
<keyword evidence="3" id="KW-0997">Cell inner membrane</keyword>
<comment type="caution">
    <text evidence="8">The sequence shown here is derived from an EMBL/GenBank/DDBJ whole genome shotgun (WGS) entry which is preliminary data.</text>
</comment>
<keyword evidence="5 7" id="KW-1133">Transmembrane helix</keyword>
<evidence type="ECO:0000256" key="5">
    <source>
        <dbReference type="ARBA" id="ARBA00022989"/>
    </source>
</evidence>
<feature type="transmembrane region" description="Helical" evidence="7">
    <location>
        <begin position="213"/>
        <end position="230"/>
    </location>
</feature>
<evidence type="ECO:0000256" key="3">
    <source>
        <dbReference type="ARBA" id="ARBA00022519"/>
    </source>
</evidence>
<dbReference type="PANTHER" id="PTHR30213:SF0">
    <property type="entry name" value="UPF0761 MEMBRANE PROTEIN YIHY"/>
    <property type="match status" value="1"/>
</dbReference>
<dbReference type="InterPro" id="IPR017039">
    <property type="entry name" value="Virul_fac_BrkB"/>
</dbReference>
<comment type="similarity">
    <text evidence="7">Belongs to the UPF0761 family.</text>
</comment>
<evidence type="ECO:0000313" key="8">
    <source>
        <dbReference type="EMBL" id="MFD2096731.1"/>
    </source>
</evidence>
<protein>
    <recommendedName>
        <fullName evidence="7">UPF0761 membrane protein ACFSJ3_12105</fullName>
    </recommendedName>
</protein>
<dbReference type="NCBIfam" id="TIGR00765">
    <property type="entry name" value="yihY_not_rbn"/>
    <property type="match status" value="1"/>
</dbReference>
<reference evidence="9" key="1">
    <citation type="journal article" date="2019" name="Int. J. Syst. Evol. Microbiol.">
        <title>The Global Catalogue of Microorganisms (GCM) 10K type strain sequencing project: providing services to taxonomists for standard genome sequencing and annotation.</title>
        <authorList>
            <consortium name="The Broad Institute Genomics Platform"/>
            <consortium name="The Broad Institute Genome Sequencing Center for Infectious Disease"/>
            <person name="Wu L."/>
            <person name="Ma J."/>
        </authorList>
    </citation>
    <scope>NUCLEOTIDE SEQUENCE [LARGE SCALE GENOMIC DNA]</scope>
    <source>
        <strain evidence="9">CGMCC 1.10992</strain>
    </source>
</reference>
<dbReference type="Pfam" id="PF03631">
    <property type="entry name" value="Virul_fac_BrkB"/>
    <property type="match status" value="1"/>
</dbReference>
<comment type="subcellular location">
    <subcellularLocation>
        <location evidence="1 7">Cell membrane</location>
        <topology evidence="1 7">Multi-pass membrane protein</topology>
    </subcellularLocation>
</comment>
<evidence type="ECO:0000256" key="6">
    <source>
        <dbReference type="ARBA" id="ARBA00023136"/>
    </source>
</evidence>
<keyword evidence="6 7" id="KW-0472">Membrane</keyword>
<keyword evidence="2 7" id="KW-1003">Cell membrane</keyword>
<evidence type="ECO:0000256" key="1">
    <source>
        <dbReference type="ARBA" id="ARBA00004651"/>
    </source>
</evidence>
<keyword evidence="4 7" id="KW-0812">Transmembrane</keyword>
<gene>
    <name evidence="8" type="ORF">ACFSJ3_12105</name>
</gene>
<organism evidence="8 9">
    <name type="scientific">Corallincola platygyrae</name>
    <dbReference type="NCBI Taxonomy" id="1193278"/>
    <lineage>
        <taxon>Bacteria</taxon>
        <taxon>Pseudomonadati</taxon>
        <taxon>Pseudomonadota</taxon>
        <taxon>Gammaproteobacteria</taxon>
        <taxon>Alteromonadales</taxon>
        <taxon>Psychromonadaceae</taxon>
        <taxon>Corallincola</taxon>
    </lineage>
</organism>
<feature type="transmembrane region" description="Helical" evidence="7">
    <location>
        <begin position="39"/>
        <end position="62"/>
    </location>
</feature>
<evidence type="ECO:0000256" key="2">
    <source>
        <dbReference type="ARBA" id="ARBA00022475"/>
    </source>
</evidence>
<dbReference type="EMBL" id="JBHUHT010000013">
    <property type="protein sequence ID" value="MFD2096731.1"/>
    <property type="molecule type" value="Genomic_DNA"/>
</dbReference>
<feature type="transmembrane region" description="Helical" evidence="7">
    <location>
        <begin position="250"/>
        <end position="272"/>
    </location>
</feature>
<evidence type="ECO:0000256" key="4">
    <source>
        <dbReference type="ARBA" id="ARBA00022692"/>
    </source>
</evidence>
<dbReference type="PIRSF" id="PIRSF035875">
    <property type="entry name" value="RNase_BN"/>
    <property type="match status" value="1"/>
</dbReference>